<keyword evidence="3" id="KW-0472">Membrane</keyword>
<dbReference type="HOGENOM" id="CLU_1523542_0_0_14"/>
<dbReference type="AlphaFoldDB" id="U5NB70"/>
<feature type="region of interest" description="Disordered" evidence="2">
    <location>
        <begin position="112"/>
        <end position="176"/>
    </location>
</feature>
<keyword evidence="3" id="KW-0812">Transmembrane</keyword>
<keyword evidence="5" id="KW-1185">Reference proteome</keyword>
<feature type="compositionally biased region" description="Acidic residues" evidence="2">
    <location>
        <begin position="141"/>
        <end position="155"/>
    </location>
</feature>
<evidence type="ECO:0000256" key="2">
    <source>
        <dbReference type="SAM" id="MobiDB-lite"/>
    </source>
</evidence>
<dbReference type="KEGG" id="mpv:PRV_00180"/>
<dbReference type="STRING" id="1403316.PRV_00180"/>
<dbReference type="Proteomes" id="UP000017119">
    <property type="component" value="Chromosome"/>
</dbReference>
<organism evidence="4 5">
    <name type="scientific">Mycoplasma parvum str. Indiana</name>
    <dbReference type="NCBI Taxonomy" id="1403316"/>
    <lineage>
        <taxon>Bacteria</taxon>
        <taxon>Bacillati</taxon>
        <taxon>Mycoplasmatota</taxon>
        <taxon>Mollicutes</taxon>
        <taxon>Mycoplasmataceae</taxon>
        <taxon>Mycoplasma</taxon>
    </lineage>
</organism>
<feature type="coiled-coil region" evidence="1">
    <location>
        <begin position="75"/>
        <end position="109"/>
    </location>
</feature>
<protein>
    <submittedName>
        <fullName evidence="4">Uncharacterized protein</fullName>
    </submittedName>
</protein>
<evidence type="ECO:0000256" key="1">
    <source>
        <dbReference type="SAM" id="Coils"/>
    </source>
</evidence>
<dbReference type="RefSeq" id="WP_022768753.1">
    <property type="nucleotide sequence ID" value="NC_022575.1"/>
</dbReference>
<reference evidence="4 5" key="1">
    <citation type="journal article" date="2013" name="Genome Announc.">
        <title>Genome Sequence of Mycoplasma parvum (Formerly Eperythrozoon parvum), a Diminutive Hemoplasma of the Pig.</title>
        <authorList>
            <person name="do Nascimento N.C."/>
            <person name="Dos Santos A.P."/>
            <person name="Chu Y."/>
            <person name="Guimaraes A.M."/>
            <person name="Pagliaro A."/>
            <person name="Messick J.B."/>
        </authorList>
    </citation>
    <scope>NUCLEOTIDE SEQUENCE [LARGE SCALE GENOMIC DNA]</scope>
    <source>
        <strain evidence="4 5">Indiana</strain>
    </source>
</reference>
<dbReference type="OrthoDB" id="398905at2"/>
<proteinExistence type="predicted"/>
<gene>
    <name evidence="4" type="ORF">PRV_00180</name>
</gene>
<sequence>MFFHDWAAAGGVMGGVIPFVIGLAYYICQFIIKAKHEGWKNVSVEEWKEFGRNIEGGIEGILGSASKVPKVDLHCEECKKRAEEMNNYIESLNQKVEALRSKLMNHVSSRVESTLNRGLDQKTMREEEKDLTDTVVSASNDGDDTQDTINSEELEQSTTTAPEVLEGGEMESLGLD</sequence>
<evidence type="ECO:0000313" key="5">
    <source>
        <dbReference type="Proteomes" id="UP000017119"/>
    </source>
</evidence>
<keyword evidence="3" id="KW-1133">Transmembrane helix</keyword>
<feature type="compositionally biased region" description="Basic and acidic residues" evidence="2">
    <location>
        <begin position="119"/>
        <end position="132"/>
    </location>
</feature>
<keyword evidence="1" id="KW-0175">Coiled coil</keyword>
<dbReference type="PATRIC" id="fig|1403316.3.peg.28"/>
<feature type="transmembrane region" description="Helical" evidence="3">
    <location>
        <begin position="6"/>
        <end position="28"/>
    </location>
</feature>
<name>U5NB70_9MOLU</name>
<evidence type="ECO:0000313" key="4">
    <source>
        <dbReference type="EMBL" id="AGX88821.1"/>
    </source>
</evidence>
<dbReference type="EMBL" id="CP006771">
    <property type="protein sequence ID" value="AGX88821.1"/>
    <property type="molecule type" value="Genomic_DNA"/>
</dbReference>
<evidence type="ECO:0000256" key="3">
    <source>
        <dbReference type="SAM" id="Phobius"/>
    </source>
</evidence>
<accession>U5NB70</accession>